<reference evidence="1" key="1">
    <citation type="submission" date="2021-06" db="EMBL/GenBank/DDBJ databases">
        <authorList>
            <person name="Kallberg Y."/>
            <person name="Tangrot J."/>
            <person name="Rosling A."/>
        </authorList>
    </citation>
    <scope>NUCLEOTIDE SEQUENCE</scope>
    <source>
        <strain evidence="1">MA453B</strain>
    </source>
</reference>
<proteinExistence type="predicted"/>
<dbReference type="EMBL" id="CAJVPY010048268">
    <property type="protein sequence ID" value="CAG8812023.1"/>
    <property type="molecule type" value="Genomic_DNA"/>
</dbReference>
<dbReference type="OrthoDB" id="10044727at2759"/>
<name>A0A9N9K6Z6_9GLOM</name>
<dbReference type="AlphaFoldDB" id="A0A9N9K6Z6"/>
<accession>A0A9N9K6Z6</accession>
<feature type="non-terminal residue" evidence="1">
    <location>
        <position position="164"/>
    </location>
</feature>
<keyword evidence="2" id="KW-1185">Reference proteome</keyword>
<gene>
    <name evidence="1" type="ORF">DERYTH_LOCUS25553</name>
</gene>
<protein>
    <submittedName>
        <fullName evidence="1">9055_t:CDS:1</fullName>
    </submittedName>
</protein>
<dbReference type="Proteomes" id="UP000789405">
    <property type="component" value="Unassembled WGS sequence"/>
</dbReference>
<sequence>VMIRPILDNKDFLEKCQKWLWQQTPESRFPGALKIYIKKILLPKLEYTKNTISEKTCRTYMYALGYKKEWLERMFTYKKYMKEFVGDMLKIIVQLELEKNEDILCSKHIGHSVIVSAFVCLCHGLLQLSEEQFQANLHVKYKDVFVIHFVQEDRYWKSEHMLEQ</sequence>
<organism evidence="1 2">
    <name type="scientific">Dentiscutata erythropus</name>
    <dbReference type="NCBI Taxonomy" id="1348616"/>
    <lineage>
        <taxon>Eukaryota</taxon>
        <taxon>Fungi</taxon>
        <taxon>Fungi incertae sedis</taxon>
        <taxon>Mucoromycota</taxon>
        <taxon>Glomeromycotina</taxon>
        <taxon>Glomeromycetes</taxon>
        <taxon>Diversisporales</taxon>
        <taxon>Gigasporaceae</taxon>
        <taxon>Dentiscutata</taxon>
    </lineage>
</organism>
<feature type="non-terminal residue" evidence="1">
    <location>
        <position position="1"/>
    </location>
</feature>
<evidence type="ECO:0000313" key="1">
    <source>
        <dbReference type="EMBL" id="CAG8812023.1"/>
    </source>
</evidence>
<evidence type="ECO:0000313" key="2">
    <source>
        <dbReference type="Proteomes" id="UP000789405"/>
    </source>
</evidence>
<comment type="caution">
    <text evidence="1">The sequence shown here is derived from an EMBL/GenBank/DDBJ whole genome shotgun (WGS) entry which is preliminary data.</text>
</comment>